<feature type="compositionally biased region" description="Low complexity" evidence="1">
    <location>
        <begin position="144"/>
        <end position="174"/>
    </location>
</feature>
<organism evidence="4 5">
    <name type="scientific">Hyaloscypha bicolor E</name>
    <dbReference type="NCBI Taxonomy" id="1095630"/>
    <lineage>
        <taxon>Eukaryota</taxon>
        <taxon>Fungi</taxon>
        <taxon>Dikarya</taxon>
        <taxon>Ascomycota</taxon>
        <taxon>Pezizomycotina</taxon>
        <taxon>Leotiomycetes</taxon>
        <taxon>Helotiales</taxon>
        <taxon>Hyaloscyphaceae</taxon>
        <taxon>Hyaloscypha</taxon>
        <taxon>Hyaloscypha bicolor</taxon>
    </lineage>
</organism>
<dbReference type="RefSeq" id="XP_024732777.1">
    <property type="nucleotide sequence ID" value="XM_024881024.1"/>
</dbReference>
<evidence type="ECO:0000256" key="1">
    <source>
        <dbReference type="SAM" id="MobiDB-lite"/>
    </source>
</evidence>
<keyword evidence="5" id="KW-1185">Reference proteome</keyword>
<sequence length="199" mass="19622">MQASLFTLAGLCALACAFPEHVKRQSPSLASVLSQISSLQAELQPPPSILSELSGVPATVTAALNNPSLVSVLQSQINASGFPGWYSSLAPDAQSWVISVAGVAATVIPEIVSLEVAASLTTLAGGTGSATATTSSMTKSHSNSTMSTTSKATPTLTPTTKASSSPVPSKSSSAGAAPTNIAAAGILGAVGFLGLVVAL</sequence>
<dbReference type="GeneID" id="36589101"/>
<evidence type="ECO:0000313" key="4">
    <source>
        <dbReference type="EMBL" id="PMD55873.1"/>
    </source>
</evidence>
<name>A0A2J6SYU4_9HELO</name>
<keyword evidence="3" id="KW-0732">Signal</keyword>
<keyword evidence="2" id="KW-1133">Transmembrane helix</keyword>
<evidence type="ECO:0000313" key="5">
    <source>
        <dbReference type="Proteomes" id="UP000235371"/>
    </source>
</evidence>
<evidence type="ECO:0000256" key="3">
    <source>
        <dbReference type="SAM" id="SignalP"/>
    </source>
</evidence>
<proteinExistence type="predicted"/>
<dbReference type="AlphaFoldDB" id="A0A2J6SYU4"/>
<keyword evidence="2" id="KW-0812">Transmembrane</keyword>
<feature type="region of interest" description="Disordered" evidence="1">
    <location>
        <begin position="127"/>
        <end position="174"/>
    </location>
</feature>
<reference evidence="4 5" key="1">
    <citation type="submission" date="2016-04" db="EMBL/GenBank/DDBJ databases">
        <title>A degradative enzymes factory behind the ericoid mycorrhizal symbiosis.</title>
        <authorList>
            <consortium name="DOE Joint Genome Institute"/>
            <person name="Martino E."/>
            <person name="Morin E."/>
            <person name="Grelet G."/>
            <person name="Kuo A."/>
            <person name="Kohler A."/>
            <person name="Daghino S."/>
            <person name="Barry K."/>
            <person name="Choi C."/>
            <person name="Cichocki N."/>
            <person name="Clum A."/>
            <person name="Copeland A."/>
            <person name="Hainaut M."/>
            <person name="Haridas S."/>
            <person name="Labutti K."/>
            <person name="Lindquist E."/>
            <person name="Lipzen A."/>
            <person name="Khouja H.-R."/>
            <person name="Murat C."/>
            <person name="Ohm R."/>
            <person name="Olson A."/>
            <person name="Spatafora J."/>
            <person name="Veneault-Fourrey C."/>
            <person name="Henrissat B."/>
            <person name="Grigoriev I."/>
            <person name="Martin F."/>
            <person name="Perotto S."/>
        </authorList>
    </citation>
    <scope>NUCLEOTIDE SEQUENCE [LARGE SCALE GENOMIC DNA]</scope>
    <source>
        <strain evidence="4 5">E</strain>
    </source>
</reference>
<protein>
    <submittedName>
        <fullName evidence="4">Uncharacterized protein</fullName>
    </submittedName>
</protein>
<dbReference type="Proteomes" id="UP000235371">
    <property type="component" value="Unassembled WGS sequence"/>
</dbReference>
<gene>
    <name evidence="4" type="ORF">K444DRAFT_616951</name>
</gene>
<keyword evidence="2" id="KW-0472">Membrane</keyword>
<feature type="compositionally biased region" description="Low complexity" evidence="1">
    <location>
        <begin position="127"/>
        <end position="136"/>
    </location>
</feature>
<accession>A0A2J6SYU4</accession>
<feature type="signal peptide" evidence="3">
    <location>
        <begin position="1"/>
        <end position="17"/>
    </location>
</feature>
<dbReference type="EMBL" id="KZ613854">
    <property type="protein sequence ID" value="PMD55873.1"/>
    <property type="molecule type" value="Genomic_DNA"/>
</dbReference>
<dbReference type="InParanoid" id="A0A2J6SYU4"/>
<feature type="transmembrane region" description="Helical" evidence="2">
    <location>
        <begin position="181"/>
        <end position="198"/>
    </location>
</feature>
<dbReference type="OrthoDB" id="5419608at2759"/>
<feature type="chain" id="PRO_5014357398" evidence="3">
    <location>
        <begin position="18"/>
        <end position="199"/>
    </location>
</feature>
<evidence type="ECO:0000256" key="2">
    <source>
        <dbReference type="SAM" id="Phobius"/>
    </source>
</evidence>